<dbReference type="CDD" id="cd22355">
    <property type="entry name" value="Sau3AI_C"/>
    <property type="match status" value="1"/>
</dbReference>
<keyword evidence="3" id="KW-0378">Hydrolase</keyword>
<dbReference type="Pfam" id="PF02976">
    <property type="entry name" value="MutH"/>
    <property type="match status" value="1"/>
</dbReference>
<gene>
    <name evidence="5" type="ORF">OL233_07620</name>
</gene>
<protein>
    <submittedName>
        <fullName evidence="5">Sau3AI family type II restriction endonuclease</fullName>
    </submittedName>
</protein>
<dbReference type="SMART" id="SM00927">
    <property type="entry name" value="MutH"/>
    <property type="match status" value="1"/>
</dbReference>
<name>A0ABT5X2E2_9ENTE</name>
<keyword evidence="1" id="KW-0540">Nuclease</keyword>
<dbReference type="Proteomes" id="UP001147148">
    <property type="component" value="Unassembled WGS sequence"/>
</dbReference>
<dbReference type="InterPro" id="IPR011337">
    <property type="entry name" value="DNA_rep_MutH/RE_typeII_Sau3AI"/>
</dbReference>
<organism evidence="5 6">
    <name type="scientific">Vagococcus proximus</name>
    <dbReference type="NCBI Taxonomy" id="2991417"/>
    <lineage>
        <taxon>Bacteria</taxon>
        <taxon>Bacillati</taxon>
        <taxon>Bacillota</taxon>
        <taxon>Bacilli</taxon>
        <taxon>Lactobacillales</taxon>
        <taxon>Enterococcaceae</taxon>
        <taxon>Vagococcus</taxon>
    </lineage>
</organism>
<dbReference type="InterPro" id="IPR037057">
    <property type="entry name" value="DNA_rep_MutH/T2_RE_sf"/>
</dbReference>
<sequence length="462" mass="53684">MSVYNYSKEWSVEDILKISQELEGQYLGDLDKSGWLKNGGNKGRVGNMIQEDYFGIPANSDRAADFNHHGIELKVTPVKEVRGSLYSAKERLVLGMINYMKDHEVTFEESLPNKKTKSMLLIFYLHKENTPVNDFPVLKSVLFNLPEEDRPVVEGDYNQIISMIKAGKADVISERDQEYLGACTKGQGRGKDLVKQPFSDKDAKSRAYSYKTGYMTSYFRRLMSPEDITHIGVSKKVTFEDTVRETLDKYIGKEDVVITKETGCKTSKKSKSYHFDVMSSMFKTKGKNVNQTEEFIKEGYAIKTVRNRFYKNKNQDMSFPNLDFTELSYDEFEESSWYSMLAETTYVLAIWDEYEEGKYRFVNYKIWRPNQDLIEQAEKLFNQIQEMLQKDEVEVYNEGKTRHQTWSDSLPKKKDIVPFQIRPKGSGESVIVKMPMTGKEIKKKALFINRDYIYNIVTKSED</sequence>
<evidence type="ECO:0000259" key="4">
    <source>
        <dbReference type="SMART" id="SM00927"/>
    </source>
</evidence>
<dbReference type="CDD" id="cd22356">
    <property type="entry name" value="Sau3AI_N-like"/>
    <property type="match status" value="1"/>
</dbReference>
<feature type="domain" description="DNA mismatch repair MutH/Type II restriction enzyme Sau3AI" evidence="4">
    <location>
        <begin position="56"/>
        <end position="156"/>
    </location>
</feature>
<proteinExistence type="predicted"/>
<dbReference type="InterPro" id="IPR011335">
    <property type="entry name" value="Restrct_endonuc-II-like"/>
</dbReference>
<dbReference type="SUPFAM" id="SSF52980">
    <property type="entry name" value="Restriction endonuclease-like"/>
    <property type="match status" value="2"/>
</dbReference>
<comment type="caution">
    <text evidence="5">The sequence shown here is derived from an EMBL/GenBank/DDBJ whole genome shotgun (WGS) entry which is preliminary data.</text>
</comment>
<evidence type="ECO:0000256" key="2">
    <source>
        <dbReference type="ARBA" id="ARBA00022759"/>
    </source>
</evidence>
<dbReference type="Gene3D" id="3.40.600.10">
    <property type="entry name" value="DNA mismatch repair MutH/Restriction endonuclease, type II"/>
    <property type="match status" value="2"/>
</dbReference>
<accession>A0ABT5X2E2</accession>
<dbReference type="NCBIfam" id="NF040973">
    <property type="entry name" value="restrict_Sau3AI"/>
    <property type="match status" value="1"/>
</dbReference>
<keyword evidence="6" id="KW-1185">Reference proteome</keyword>
<evidence type="ECO:0000313" key="6">
    <source>
        <dbReference type="Proteomes" id="UP001147148"/>
    </source>
</evidence>
<evidence type="ECO:0000313" key="5">
    <source>
        <dbReference type="EMBL" id="MDF0480160.1"/>
    </source>
</evidence>
<dbReference type="RefSeq" id="WP_275471738.1">
    <property type="nucleotide sequence ID" value="NZ_JAPDSH010000005.1"/>
</dbReference>
<dbReference type="GO" id="GO:0004519">
    <property type="term" value="F:endonuclease activity"/>
    <property type="evidence" value="ECO:0007669"/>
    <property type="project" value="UniProtKB-KW"/>
</dbReference>
<evidence type="ECO:0000256" key="3">
    <source>
        <dbReference type="ARBA" id="ARBA00022801"/>
    </source>
</evidence>
<keyword evidence="2 5" id="KW-0255">Endonuclease</keyword>
<dbReference type="EMBL" id="JAPDSH010000005">
    <property type="protein sequence ID" value="MDF0480160.1"/>
    <property type="molecule type" value="Genomic_DNA"/>
</dbReference>
<reference evidence="5" key="1">
    <citation type="submission" date="2022-10" db="EMBL/GenBank/DDBJ databases">
        <title>Vagococcus sp. isolated from poultry meat.</title>
        <authorList>
            <person name="Johansson P."/>
            <person name="Bjorkroth J."/>
        </authorList>
    </citation>
    <scope>NUCLEOTIDE SEQUENCE</scope>
    <source>
        <strain evidence="5">PNs007</strain>
    </source>
</reference>
<evidence type="ECO:0000256" key="1">
    <source>
        <dbReference type="ARBA" id="ARBA00022722"/>
    </source>
</evidence>